<dbReference type="Proteomes" id="UP001168990">
    <property type="component" value="Unassembled WGS sequence"/>
</dbReference>
<dbReference type="GO" id="GO:0023052">
    <property type="term" value="P:signaling"/>
    <property type="evidence" value="ECO:0007669"/>
    <property type="project" value="InterPro"/>
</dbReference>
<evidence type="ECO:0008006" key="4">
    <source>
        <dbReference type="Google" id="ProtNLM"/>
    </source>
</evidence>
<organism evidence="2 3">
    <name type="scientific">Microctonus aethiopoides</name>
    <dbReference type="NCBI Taxonomy" id="144406"/>
    <lineage>
        <taxon>Eukaryota</taxon>
        <taxon>Metazoa</taxon>
        <taxon>Ecdysozoa</taxon>
        <taxon>Arthropoda</taxon>
        <taxon>Hexapoda</taxon>
        <taxon>Insecta</taxon>
        <taxon>Pterygota</taxon>
        <taxon>Neoptera</taxon>
        <taxon>Endopterygota</taxon>
        <taxon>Hymenoptera</taxon>
        <taxon>Apocrita</taxon>
        <taxon>Ichneumonoidea</taxon>
        <taxon>Braconidae</taxon>
        <taxon>Euphorinae</taxon>
        <taxon>Microctonus</taxon>
    </lineage>
</organism>
<evidence type="ECO:0000313" key="2">
    <source>
        <dbReference type="EMBL" id="KAK0165680.1"/>
    </source>
</evidence>
<gene>
    <name evidence="2" type="ORF">PV328_004180</name>
</gene>
<proteinExistence type="inferred from homology"/>
<name>A0AA39F9Y4_9HYME</name>
<reference evidence="2" key="1">
    <citation type="journal article" date="2023" name="bioRxiv">
        <title>Scaffold-level genome assemblies of two parasitoid biocontrol wasps reveal the parthenogenesis mechanism and an associated novel virus.</title>
        <authorList>
            <person name="Inwood S."/>
            <person name="Skelly J."/>
            <person name="Guhlin J."/>
            <person name="Harrop T."/>
            <person name="Goldson S."/>
            <person name="Dearden P."/>
        </authorList>
    </citation>
    <scope>NUCLEOTIDE SEQUENCE</scope>
    <source>
        <strain evidence="2">Irish</strain>
        <tissue evidence="2">Whole body</tissue>
    </source>
</reference>
<dbReference type="PANTHER" id="PTHR12353">
    <property type="entry name" value="DISKS LARGE-ASSOCIATED PROTEIN DAP SAP90/PSD-95-ASSOCIATED PROTEIN"/>
    <property type="match status" value="1"/>
</dbReference>
<comment type="similarity">
    <text evidence="1">Belongs to the SAPAP family.</text>
</comment>
<reference evidence="2" key="2">
    <citation type="submission" date="2023-03" db="EMBL/GenBank/DDBJ databases">
        <authorList>
            <person name="Inwood S.N."/>
            <person name="Skelly J.G."/>
            <person name="Guhlin J."/>
            <person name="Harrop T.W.R."/>
            <person name="Goldson S.G."/>
            <person name="Dearden P.K."/>
        </authorList>
    </citation>
    <scope>NUCLEOTIDE SEQUENCE</scope>
    <source>
        <strain evidence="2">Irish</strain>
        <tissue evidence="2">Whole body</tissue>
    </source>
</reference>
<dbReference type="Pfam" id="PF03359">
    <property type="entry name" value="GKAP"/>
    <property type="match status" value="1"/>
</dbReference>
<dbReference type="AlphaFoldDB" id="A0AA39F9Y4"/>
<accession>A0AA39F9Y4</accession>
<keyword evidence="3" id="KW-1185">Reference proteome</keyword>
<comment type="caution">
    <text evidence="2">The sequence shown here is derived from an EMBL/GenBank/DDBJ whole genome shotgun (WGS) entry which is preliminary data.</text>
</comment>
<dbReference type="EMBL" id="JAQQBS010001422">
    <property type="protein sequence ID" value="KAK0165680.1"/>
    <property type="molecule type" value="Genomic_DNA"/>
</dbReference>
<dbReference type="InterPro" id="IPR005026">
    <property type="entry name" value="SAPAP"/>
</dbReference>
<protein>
    <recommendedName>
        <fullName evidence="4">Disks large-associated protein 5</fullName>
    </recommendedName>
</protein>
<evidence type="ECO:0000313" key="3">
    <source>
        <dbReference type="Proteomes" id="UP001168990"/>
    </source>
</evidence>
<dbReference type="PANTHER" id="PTHR12353:SF1">
    <property type="entry name" value="DISKS LARGE-ASSOCIATED PROTEIN 5"/>
    <property type="match status" value="1"/>
</dbReference>
<sequence>MNRTNQYKQRHIPFGTAGARMVRAQEIEDRRKERRNERFSRFRNDSIEKNDINEAEFKAETREDRMTRLQKWKAERNLKKKLEAKNKQPVFKVGVPHNNLFSPSSDLPVVHCHRKRNKECKHNQPTPPKRVTRATEKRLAAKQVALLKKEESINTNAVESKKNVKIKKMKEKKPIKNETVGVTTIAPSDYEFKGPSGIMNAIPMFGRIWIPLSEKLDSEKIKLEGFKITPKQYESGIDDGYPNTCDSSSTILPQQTNVDEVNDSDKVQCNIKKIDIEQNVMSTIDSTEDLNNSSRDRSPLPAEFSPYIITTRGKRSARKEQRKRLGLNNSLGDDIPTKDNVMQNLNISIEEEEKTAQYYKILLKQQIERLTDVCTDWEKIQSEPGTTEDGRYMINQAIGQANLLMQKKFERFRGLVLDCETGKGEMLVRCRDLQAFWDIILMQIKDCDARFDKLSEMQKKNWIEEDTQGNQVLAVKKKTNVSKKNKFVAKSSARAFIEAARKKKLLLQCDINTEQRENEVTNPDSTMPEIKNLMTPQSKTRSVKKGDKLLDTSFTVMKVSHMGKTPEVKLDNTISYVNSDQTPGKGILKKSEGMEKDDMLQMKSMFKVNFNETVSTNEQLLSKCDIGNFGGAEKRLDFDDASFDEENHHVVVCPGVDMNSSVPNIDKISTQSNIIHEGDDMNRNHLLLMSPNKTITHTQNVKKLKAKSQSLNDSLNDSSLFNTRVLRSRAVITDNTPTKTRQTLKKHNSSASKLIKNTDDDTAKENEVQVFNQRRSTRRSVKFDVAEDCTACVMSKPVLPMTPRRNKKLSLFGMTNSRESVVHVPANGDLMSFDSPITPRRRSERINKK</sequence>
<evidence type="ECO:0000256" key="1">
    <source>
        <dbReference type="ARBA" id="ARBA00008839"/>
    </source>
</evidence>